<dbReference type="EMBL" id="JANTYZ010000004">
    <property type="protein sequence ID" value="MCS3865281.1"/>
    <property type="molecule type" value="Genomic_DNA"/>
</dbReference>
<protein>
    <submittedName>
        <fullName evidence="3">Uncharacterized protein</fullName>
    </submittedName>
</protein>
<evidence type="ECO:0000313" key="2">
    <source>
        <dbReference type="EMBL" id="MCS3676693.1"/>
    </source>
</evidence>
<organism evidence="3 6">
    <name type="scientific">Salinibacter ruber</name>
    <dbReference type="NCBI Taxonomy" id="146919"/>
    <lineage>
        <taxon>Bacteria</taxon>
        <taxon>Pseudomonadati</taxon>
        <taxon>Rhodothermota</taxon>
        <taxon>Rhodothermia</taxon>
        <taxon>Rhodothermales</taxon>
        <taxon>Salinibacteraceae</taxon>
        <taxon>Salinibacter</taxon>
    </lineage>
</organism>
<accession>A0A9X2RGB0</accession>
<dbReference type="Proteomes" id="UP001155027">
    <property type="component" value="Unassembled WGS sequence"/>
</dbReference>
<evidence type="ECO:0000313" key="6">
    <source>
        <dbReference type="Proteomes" id="UP001155034"/>
    </source>
</evidence>
<evidence type="ECO:0000256" key="1">
    <source>
        <dbReference type="SAM" id="MobiDB-lite"/>
    </source>
</evidence>
<name>A0A9X2RGB0_9BACT</name>
<gene>
    <name evidence="2" type="ORF">GGP71_000600</name>
    <name evidence="3" type="ORF">GGP82_001835</name>
    <name evidence="5" type="ORF">GGP99_000537</name>
    <name evidence="4" type="ORF">GGQ01_000154</name>
</gene>
<dbReference type="EMBL" id="JANUBF010000001">
    <property type="protein sequence ID" value="MCS4035113.1"/>
    <property type="molecule type" value="Genomic_DNA"/>
</dbReference>
<dbReference type="Proteomes" id="UP001155040">
    <property type="component" value="Unassembled WGS sequence"/>
</dbReference>
<dbReference type="Proteomes" id="UP001155034">
    <property type="component" value="Unassembled WGS sequence"/>
</dbReference>
<evidence type="ECO:0000313" key="4">
    <source>
        <dbReference type="EMBL" id="MCS4035113.1"/>
    </source>
</evidence>
<evidence type="ECO:0000313" key="5">
    <source>
        <dbReference type="EMBL" id="MCS4156600.1"/>
    </source>
</evidence>
<feature type="region of interest" description="Disordered" evidence="1">
    <location>
        <begin position="1"/>
        <end position="34"/>
    </location>
</feature>
<dbReference type="EMBL" id="JANUAU010000002">
    <property type="protein sequence ID" value="MCS3676693.1"/>
    <property type="molecule type" value="Genomic_DNA"/>
</dbReference>
<proteinExistence type="predicted"/>
<comment type="caution">
    <text evidence="3">The sequence shown here is derived from an EMBL/GenBank/DDBJ whole genome shotgun (WGS) entry which is preliminary data.</text>
</comment>
<evidence type="ECO:0000313" key="3">
    <source>
        <dbReference type="EMBL" id="MCS3865281.1"/>
    </source>
</evidence>
<dbReference type="EMBL" id="JANTZM010000002">
    <property type="protein sequence ID" value="MCS4156600.1"/>
    <property type="molecule type" value="Genomic_DNA"/>
</dbReference>
<sequence length="34" mass="3728">MPYNHPESFSFSQAVAAPPSYTPNDSPHAHSREA</sequence>
<dbReference type="AlphaFoldDB" id="A0A9X2RGB0"/>
<dbReference type="Proteomes" id="UP001155110">
    <property type="component" value="Unassembled WGS sequence"/>
</dbReference>
<reference evidence="3" key="1">
    <citation type="submission" date="2022-08" db="EMBL/GenBank/DDBJ databases">
        <title>Genomic Encyclopedia of Type Strains, Phase V (KMG-V): Genome sequencing to study the core and pangenomes of soil and plant-associated prokaryotes.</title>
        <authorList>
            <person name="Whitman W."/>
        </authorList>
    </citation>
    <scope>NUCLEOTIDE SEQUENCE</scope>
    <source>
        <strain evidence="2">0</strain>
        <strain evidence="3">SP2016B</strain>
        <strain evidence="5">SP3002</strain>
        <strain evidence="4">SP3012</strain>
    </source>
</reference>